<evidence type="ECO:0000313" key="1">
    <source>
        <dbReference type="EMBL" id="KKK76304.1"/>
    </source>
</evidence>
<accession>A0A0F9ACT0</accession>
<proteinExistence type="predicted"/>
<name>A0A0F9ACT0_9ZZZZ</name>
<comment type="caution">
    <text evidence="1">The sequence shown here is derived from an EMBL/GenBank/DDBJ whole genome shotgun (WGS) entry which is preliminary data.</text>
</comment>
<sequence>MSYKIIRYYKNANKPKTLIKKGLTLEQAQKHCKKENTHCLDWFDGYIEE</sequence>
<organism evidence="1">
    <name type="scientific">marine sediment metagenome</name>
    <dbReference type="NCBI Taxonomy" id="412755"/>
    <lineage>
        <taxon>unclassified sequences</taxon>
        <taxon>metagenomes</taxon>
        <taxon>ecological metagenomes</taxon>
    </lineage>
</organism>
<dbReference type="AlphaFoldDB" id="A0A0F9ACT0"/>
<reference evidence="1" key="1">
    <citation type="journal article" date="2015" name="Nature">
        <title>Complex archaea that bridge the gap between prokaryotes and eukaryotes.</title>
        <authorList>
            <person name="Spang A."/>
            <person name="Saw J.H."/>
            <person name="Jorgensen S.L."/>
            <person name="Zaremba-Niedzwiedzka K."/>
            <person name="Martijn J."/>
            <person name="Lind A.E."/>
            <person name="van Eijk R."/>
            <person name="Schleper C."/>
            <person name="Guy L."/>
            <person name="Ettema T.J."/>
        </authorList>
    </citation>
    <scope>NUCLEOTIDE SEQUENCE</scope>
</reference>
<gene>
    <name evidence="1" type="ORF">LCGC14_2865050</name>
</gene>
<protein>
    <submittedName>
        <fullName evidence="1">Uncharacterized protein</fullName>
    </submittedName>
</protein>
<dbReference type="EMBL" id="LAZR01055465">
    <property type="protein sequence ID" value="KKK76304.1"/>
    <property type="molecule type" value="Genomic_DNA"/>
</dbReference>